<dbReference type="EMBL" id="BMAW01071895">
    <property type="protein sequence ID" value="GFT80284.1"/>
    <property type="molecule type" value="Genomic_DNA"/>
</dbReference>
<organism evidence="1 2">
    <name type="scientific">Nephila pilipes</name>
    <name type="common">Giant wood spider</name>
    <name type="synonym">Nephila maculata</name>
    <dbReference type="NCBI Taxonomy" id="299642"/>
    <lineage>
        <taxon>Eukaryota</taxon>
        <taxon>Metazoa</taxon>
        <taxon>Ecdysozoa</taxon>
        <taxon>Arthropoda</taxon>
        <taxon>Chelicerata</taxon>
        <taxon>Arachnida</taxon>
        <taxon>Araneae</taxon>
        <taxon>Araneomorphae</taxon>
        <taxon>Entelegynae</taxon>
        <taxon>Araneoidea</taxon>
        <taxon>Nephilidae</taxon>
        <taxon>Nephila</taxon>
    </lineage>
</organism>
<gene>
    <name evidence="1" type="primary">NCL1_49427</name>
    <name evidence="1" type="ORF">NPIL_246391</name>
</gene>
<name>A0A8X6PQI6_NEPPI</name>
<protein>
    <submittedName>
        <fullName evidence="1">Uncharacterized protein</fullName>
    </submittedName>
</protein>
<dbReference type="AlphaFoldDB" id="A0A8X6PQI6"/>
<dbReference type="Proteomes" id="UP000887013">
    <property type="component" value="Unassembled WGS sequence"/>
</dbReference>
<comment type="caution">
    <text evidence="1">The sequence shown here is derived from an EMBL/GenBank/DDBJ whole genome shotgun (WGS) entry which is preliminary data.</text>
</comment>
<dbReference type="OrthoDB" id="5953973at2759"/>
<reference evidence="1" key="1">
    <citation type="submission" date="2020-08" db="EMBL/GenBank/DDBJ databases">
        <title>Multicomponent nature underlies the extraordinary mechanical properties of spider dragline silk.</title>
        <authorList>
            <person name="Kono N."/>
            <person name="Nakamura H."/>
            <person name="Mori M."/>
            <person name="Yoshida Y."/>
            <person name="Ohtoshi R."/>
            <person name="Malay A.D."/>
            <person name="Moran D.A.P."/>
            <person name="Tomita M."/>
            <person name="Numata K."/>
            <person name="Arakawa K."/>
        </authorList>
    </citation>
    <scope>NUCLEOTIDE SEQUENCE</scope>
</reference>
<keyword evidence="2" id="KW-1185">Reference proteome</keyword>
<sequence length="300" mass="33428">MESRSEAVCISATGAEEVFTEQCSLEEQVGEWQALEQFWGEEKQRLQDIDGQTRPLSNSLEKHLMFDNYLNEPSPQNSLKETFTTVENLQIMKGADIKDIPTSYVIGGFEPNELIVIGTYVDKGILPGFQYKVRKNLGGEYLFDGKALTLETIGLGYGKRLTFQGESLNENDNYFWSDSRLHGYGFTLQAISPNTVFRILDTAINKDIGRIIVNNPAISADTEIGTAVLDSGRIEKRVIVNFSCDVLLSSPSTRQTVFVEDVSVKGEALLIRDGASTKARIAKIVLQEFIEEGCHLLPEE</sequence>
<accession>A0A8X6PQI6</accession>
<evidence type="ECO:0000313" key="1">
    <source>
        <dbReference type="EMBL" id="GFT80284.1"/>
    </source>
</evidence>
<proteinExistence type="predicted"/>
<evidence type="ECO:0000313" key="2">
    <source>
        <dbReference type="Proteomes" id="UP000887013"/>
    </source>
</evidence>